<dbReference type="PROSITE" id="PS01199">
    <property type="entry name" value="RIBOSOMAL_L1"/>
    <property type="match status" value="1"/>
</dbReference>
<dbReference type="PANTHER" id="PTHR36427:SF3">
    <property type="entry name" value="LARGE RIBOSOMAL SUBUNIT PROTEIN UL1M"/>
    <property type="match status" value="1"/>
</dbReference>
<dbReference type="FunFam" id="3.40.50.790:FF:000001">
    <property type="entry name" value="50S ribosomal protein L1"/>
    <property type="match status" value="1"/>
</dbReference>
<dbReference type="Gene3D" id="3.30.190.20">
    <property type="match status" value="1"/>
</dbReference>
<dbReference type="InterPro" id="IPR023674">
    <property type="entry name" value="Ribosomal_uL1-like"/>
</dbReference>
<dbReference type="GO" id="GO:0019843">
    <property type="term" value="F:rRNA binding"/>
    <property type="evidence" value="ECO:0007669"/>
    <property type="project" value="UniProtKB-UniRule"/>
</dbReference>
<dbReference type="InterPro" id="IPR028364">
    <property type="entry name" value="Ribosomal_uL1/biogenesis"/>
</dbReference>
<proteinExistence type="inferred from homology"/>
<evidence type="ECO:0000313" key="12">
    <source>
        <dbReference type="Proteomes" id="UP000051373"/>
    </source>
</evidence>
<accession>A0A0S8FR39</accession>
<dbReference type="GO" id="GO:0006417">
    <property type="term" value="P:regulation of translation"/>
    <property type="evidence" value="ECO:0007669"/>
    <property type="project" value="UniProtKB-KW"/>
</dbReference>
<dbReference type="Pfam" id="PF00687">
    <property type="entry name" value="Ribosomal_L1"/>
    <property type="match status" value="1"/>
</dbReference>
<sequence length="236" mass="25831">MKRSKRYSENKKKVEVKKYALNEAIQKAKETANAHYDESIDLSIKLNIDPKKTDQLIRGFSNLPHGTGKTKRVLVLTKGEKEKEARDAGADHTGFDEYIEKIKGGWSDVDVIIATPDVMSDISKLGRLLGPKGLMPSPKAGTVTFEIASQVKALKKGKVEFKTDKTGCVHIPVGRASFEAQRLRDNILVLMEDVMAAKPQTIKGNLIKSVTISSTMGPGIAIDEKALLNDTKKGGI</sequence>
<comment type="function">
    <text evidence="9">Binds directly to 23S rRNA. The L1 stalk is quite mobile in the ribosome, and is involved in E site tRNA release.</text>
</comment>
<reference evidence="11 12" key="1">
    <citation type="journal article" date="2015" name="Microbiome">
        <title>Genomic resolution of linkages in carbon, nitrogen, and sulfur cycling among widespread estuary sediment bacteria.</title>
        <authorList>
            <person name="Baker B.J."/>
            <person name="Lazar C.S."/>
            <person name="Teske A.P."/>
            <person name="Dick G.J."/>
        </authorList>
    </citation>
    <scope>NUCLEOTIDE SEQUENCE [LARGE SCALE GENOMIC DNA]</scope>
    <source>
        <strain evidence="11">SM23_42</strain>
    </source>
</reference>
<keyword evidence="3 9" id="KW-0699">rRNA-binding</keyword>
<evidence type="ECO:0000256" key="9">
    <source>
        <dbReference type="HAMAP-Rule" id="MF_01318"/>
    </source>
</evidence>
<evidence type="ECO:0000256" key="8">
    <source>
        <dbReference type="ARBA" id="ARBA00035241"/>
    </source>
</evidence>
<dbReference type="STRING" id="1703779.AMJ83_09025"/>
<keyword evidence="6 9" id="KW-0689">Ribosomal protein</keyword>
<dbReference type="InterPro" id="IPR016095">
    <property type="entry name" value="Ribosomal_uL1_3-a/b-sand"/>
</dbReference>
<evidence type="ECO:0000256" key="4">
    <source>
        <dbReference type="ARBA" id="ARBA00022845"/>
    </source>
</evidence>
<evidence type="ECO:0000256" key="6">
    <source>
        <dbReference type="ARBA" id="ARBA00022980"/>
    </source>
</evidence>
<dbReference type="PATRIC" id="fig|1703779.3.peg.768"/>
<keyword evidence="2 9" id="KW-0678">Repressor</keyword>
<comment type="subunit">
    <text evidence="9">Part of the 50S ribosomal subunit.</text>
</comment>
<gene>
    <name evidence="9" type="primary">rplA</name>
    <name evidence="11" type="ORF">AMJ83_09025</name>
</gene>
<dbReference type="InterPro" id="IPR023673">
    <property type="entry name" value="Ribosomal_uL1_CS"/>
</dbReference>
<dbReference type="GO" id="GO:0015934">
    <property type="term" value="C:large ribosomal subunit"/>
    <property type="evidence" value="ECO:0007669"/>
    <property type="project" value="InterPro"/>
</dbReference>
<evidence type="ECO:0000256" key="2">
    <source>
        <dbReference type="ARBA" id="ARBA00022491"/>
    </source>
</evidence>
<dbReference type="InterPro" id="IPR002143">
    <property type="entry name" value="Ribosomal_uL1"/>
</dbReference>
<keyword evidence="7 9" id="KW-0687">Ribonucleoprotein</keyword>
<name>A0A0S8FR39_UNCW3</name>
<dbReference type="PANTHER" id="PTHR36427">
    <property type="entry name" value="54S RIBOSOMAL PROTEIN L1, MITOCHONDRIAL"/>
    <property type="match status" value="1"/>
</dbReference>
<dbReference type="AlphaFoldDB" id="A0A0S8FR39"/>
<dbReference type="PIRSF" id="PIRSF002155">
    <property type="entry name" value="Ribosomal_L1"/>
    <property type="match status" value="1"/>
</dbReference>
<evidence type="ECO:0000313" key="11">
    <source>
        <dbReference type="EMBL" id="KPK63006.1"/>
    </source>
</evidence>
<dbReference type="CDD" id="cd00403">
    <property type="entry name" value="Ribosomal_L1"/>
    <property type="match status" value="1"/>
</dbReference>
<dbReference type="GO" id="GO:0006412">
    <property type="term" value="P:translation"/>
    <property type="evidence" value="ECO:0007669"/>
    <property type="project" value="UniProtKB-UniRule"/>
</dbReference>
<evidence type="ECO:0000256" key="1">
    <source>
        <dbReference type="ARBA" id="ARBA00010531"/>
    </source>
</evidence>
<evidence type="ECO:0000256" key="5">
    <source>
        <dbReference type="ARBA" id="ARBA00022884"/>
    </source>
</evidence>
<evidence type="ECO:0000256" key="7">
    <source>
        <dbReference type="ARBA" id="ARBA00023274"/>
    </source>
</evidence>
<evidence type="ECO:0000256" key="3">
    <source>
        <dbReference type="ARBA" id="ARBA00022730"/>
    </source>
</evidence>
<keyword evidence="4 9" id="KW-0810">Translation regulation</keyword>
<dbReference type="GO" id="GO:0000049">
    <property type="term" value="F:tRNA binding"/>
    <property type="evidence" value="ECO:0007669"/>
    <property type="project" value="UniProtKB-KW"/>
</dbReference>
<organism evidence="11 12">
    <name type="scientific">candidate division WOR_3 bacterium SM23_42</name>
    <dbReference type="NCBI Taxonomy" id="1703779"/>
    <lineage>
        <taxon>Bacteria</taxon>
        <taxon>Bacteria division WOR-3</taxon>
    </lineage>
</organism>
<comment type="caution">
    <text evidence="11">The sequence shown here is derived from an EMBL/GenBank/DDBJ whole genome shotgun (WGS) entry which is preliminary data.</text>
</comment>
<comment type="function">
    <text evidence="9">Protein L1 is also a translational repressor protein, it controls the translation of the L11 operon by binding to its mRNA.</text>
</comment>
<dbReference type="SUPFAM" id="SSF56808">
    <property type="entry name" value="Ribosomal protein L1"/>
    <property type="match status" value="1"/>
</dbReference>
<dbReference type="EMBL" id="LJUJ01000021">
    <property type="protein sequence ID" value="KPK63006.1"/>
    <property type="molecule type" value="Genomic_DNA"/>
</dbReference>
<dbReference type="InterPro" id="IPR005878">
    <property type="entry name" value="Ribosom_uL1_bac-type"/>
</dbReference>
<comment type="similarity">
    <text evidence="1 9 10">Belongs to the universal ribosomal protein uL1 family.</text>
</comment>
<dbReference type="Gene3D" id="3.40.50.790">
    <property type="match status" value="1"/>
</dbReference>
<dbReference type="HAMAP" id="MF_01318_B">
    <property type="entry name" value="Ribosomal_uL1_B"/>
    <property type="match status" value="1"/>
</dbReference>
<keyword evidence="5 9" id="KW-0694">RNA-binding</keyword>
<dbReference type="NCBIfam" id="TIGR01169">
    <property type="entry name" value="rplA_bact"/>
    <property type="match status" value="1"/>
</dbReference>
<dbReference type="Proteomes" id="UP000051373">
    <property type="component" value="Unassembled WGS sequence"/>
</dbReference>
<keyword evidence="9" id="KW-0820">tRNA-binding</keyword>
<protein>
    <recommendedName>
        <fullName evidence="8 9">Large ribosomal subunit protein uL1</fullName>
    </recommendedName>
</protein>
<evidence type="ECO:0000256" key="10">
    <source>
        <dbReference type="RuleBase" id="RU000659"/>
    </source>
</evidence>
<dbReference type="GO" id="GO:0003735">
    <property type="term" value="F:structural constituent of ribosome"/>
    <property type="evidence" value="ECO:0007669"/>
    <property type="project" value="InterPro"/>
</dbReference>